<feature type="transmembrane region" description="Helical" evidence="10">
    <location>
        <begin position="286"/>
        <end position="315"/>
    </location>
</feature>
<feature type="transmembrane region" description="Helical" evidence="10">
    <location>
        <begin position="188"/>
        <end position="208"/>
    </location>
</feature>
<name>A0A834T7E0_9FABA</name>
<comment type="caution">
    <text evidence="13">The sequence shown here is derived from an EMBL/GenBank/DDBJ whole genome shotgun (WGS) entry which is preliminary data.</text>
</comment>
<dbReference type="GO" id="GO:0005886">
    <property type="term" value="C:plasma membrane"/>
    <property type="evidence" value="ECO:0007669"/>
    <property type="project" value="UniProtKB-SubCell"/>
</dbReference>
<evidence type="ECO:0000256" key="9">
    <source>
        <dbReference type="ARBA" id="ARBA00023136"/>
    </source>
</evidence>
<comment type="caution">
    <text evidence="10">Lacks conserved residue(s) required for the propagation of feature annotation.</text>
</comment>
<evidence type="ECO:0000313" key="14">
    <source>
        <dbReference type="Proteomes" id="UP000634136"/>
    </source>
</evidence>
<comment type="similarity">
    <text evidence="2 10">Belongs to the HAK/KUP transporter (TC 2.A.72.3) family.</text>
</comment>
<feature type="domain" description="K+ potassium transporter integral membrane" evidence="11">
    <location>
        <begin position="25"/>
        <end position="511"/>
    </location>
</feature>
<feature type="transmembrane region" description="Helical" evidence="10">
    <location>
        <begin position="214"/>
        <end position="236"/>
    </location>
</feature>
<evidence type="ECO:0000256" key="6">
    <source>
        <dbReference type="ARBA" id="ARBA00022958"/>
    </source>
</evidence>
<dbReference type="AlphaFoldDB" id="A0A834T7E0"/>
<organism evidence="13 14">
    <name type="scientific">Senna tora</name>
    <dbReference type="NCBI Taxonomy" id="362788"/>
    <lineage>
        <taxon>Eukaryota</taxon>
        <taxon>Viridiplantae</taxon>
        <taxon>Streptophyta</taxon>
        <taxon>Embryophyta</taxon>
        <taxon>Tracheophyta</taxon>
        <taxon>Spermatophyta</taxon>
        <taxon>Magnoliopsida</taxon>
        <taxon>eudicotyledons</taxon>
        <taxon>Gunneridae</taxon>
        <taxon>Pentapetalae</taxon>
        <taxon>rosids</taxon>
        <taxon>fabids</taxon>
        <taxon>Fabales</taxon>
        <taxon>Fabaceae</taxon>
        <taxon>Caesalpinioideae</taxon>
        <taxon>Cassia clade</taxon>
        <taxon>Senna</taxon>
    </lineage>
</organism>
<evidence type="ECO:0000256" key="7">
    <source>
        <dbReference type="ARBA" id="ARBA00022989"/>
    </source>
</evidence>
<dbReference type="InterPro" id="IPR053951">
    <property type="entry name" value="K_trans_N"/>
</dbReference>
<protein>
    <recommendedName>
        <fullName evidence="10">Potassium transporter</fullName>
    </recommendedName>
</protein>
<sequence length="855" mass="96244">MDLEYGKCWSTSKPKKESWKTIMLLAYQSLGVVYGDLSISPLYVYKSTFAEDIQHSETNEEIFGVLSFVFWTLTLEASRLLSSSVNFLDDSAGGTFALYSLICRHAKVSLLPNRQIADEALSTYKMEQPPDNNNSRVKMLLEKYKTLHTALLIVVLLGTCMVIGDGLLTPAISVSGLDVSMSKEHHRYAVMPITCFILVCLFALQHYGTHRVGFIFAPIVLTWLLCISTLGLYNIFKWNTHVYKALSPYYMFKFLKKTRISGWMSLGGILLCITGSEAMFADLGHFSYAAIQTAFTFLVYPALILAYMGQAAYLSHHHNSSNRISFHVSVPESVRWPVLVLAILASVVGSQAIISGTFSIINQCQSLGCFPRVKVIHTSDKIHGQIYIPEINWILMILCIAVTIGFRDTKHMGNASGLAVMTVMLVTTCLTSLAIILCWHKPPIIAFCFLLFFGSIELLYFSASLTKFREGAWFPILLALFLMTIMFIWHYATIKKYEYDLHNKVSLEWLLALGPSLGISRVPGIGLVFTDLTSGIPPNFSRFVTNLPAFHRVLVFVCVKSVPVPYVPPAERYLVGRVGPSAHRSYRCIVRYGYRDVHQDVDSFESELVQKLADFIRYDWDRSRRGDSDNMSIIDHQEEGSLSVIGTKRDGIEMEEVEVKRRVRFAIDEEGENGNEAMLEMVEELEDVCGGKEAGTAFIIGHSHLRAMQGSCLLKRLAVNYGYNFLRRNCRGPDVALKVPPVSLLEVGMVYIVSKEDVQLLEEAREATRSGERMSRKQYGALRRKIGGTYKDFFKSYVEVDGAYVEEGWVDKTCKVCKKDTKGEARQVDKLGRYVHVACLEKSKSGNFFTRLFSG</sequence>
<evidence type="ECO:0000313" key="13">
    <source>
        <dbReference type="EMBL" id="KAF7816553.1"/>
    </source>
</evidence>
<feature type="transmembrane region" description="Helical" evidence="10">
    <location>
        <begin position="386"/>
        <end position="406"/>
    </location>
</feature>
<evidence type="ECO:0000259" key="11">
    <source>
        <dbReference type="Pfam" id="PF02705"/>
    </source>
</evidence>
<comment type="function">
    <text evidence="10">Potassium transporter.</text>
</comment>
<dbReference type="OrthoDB" id="504708at2759"/>
<dbReference type="Pfam" id="PF22776">
    <property type="entry name" value="K_trans_C"/>
    <property type="match status" value="1"/>
</dbReference>
<dbReference type="PANTHER" id="PTHR30540">
    <property type="entry name" value="OSMOTIC STRESS POTASSIUM TRANSPORTER"/>
    <property type="match status" value="1"/>
</dbReference>
<dbReference type="NCBIfam" id="TIGR00794">
    <property type="entry name" value="kup"/>
    <property type="match status" value="1"/>
</dbReference>
<evidence type="ECO:0000256" key="3">
    <source>
        <dbReference type="ARBA" id="ARBA00022448"/>
    </source>
</evidence>
<feature type="transmembrane region" description="Helical" evidence="10">
    <location>
        <begin position="473"/>
        <end position="492"/>
    </location>
</feature>
<keyword evidence="5 10" id="KW-0812">Transmembrane</keyword>
<dbReference type="PANTHER" id="PTHR30540:SF6">
    <property type="entry name" value="POTASSIUM TRANSPORTER 2"/>
    <property type="match status" value="1"/>
</dbReference>
<dbReference type="Pfam" id="PF02705">
    <property type="entry name" value="K_trans"/>
    <property type="match status" value="1"/>
</dbReference>
<evidence type="ECO:0000256" key="8">
    <source>
        <dbReference type="ARBA" id="ARBA00023065"/>
    </source>
</evidence>
<feature type="domain" description="K+ potassium transporter C-terminal" evidence="12">
    <location>
        <begin position="523"/>
        <end position="751"/>
    </location>
</feature>
<dbReference type="GO" id="GO:0015079">
    <property type="term" value="F:potassium ion transmembrane transporter activity"/>
    <property type="evidence" value="ECO:0007669"/>
    <property type="project" value="UniProtKB-UniRule"/>
</dbReference>
<evidence type="ECO:0000256" key="4">
    <source>
        <dbReference type="ARBA" id="ARBA00022538"/>
    </source>
</evidence>
<dbReference type="InterPro" id="IPR053952">
    <property type="entry name" value="K_trans_C"/>
</dbReference>
<keyword evidence="4 10" id="KW-0633">Potassium transport</keyword>
<accession>A0A834T7E0</accession>
<evidence type="ECO:0000256" key="1">
    <source>
        <dbReference type="ARBA" id="ARBA00004651"/>
    </source>
</evidence>
<gene>
    <name evidence="13" type="ORF">G2W53_030522</name>
</gene>
<evidence type="ECO:0000256" key="5">
    <source>
        <dbReference type="ARBA" id="ARBA00022692"/>
    </source>
</evidence>
<dbReference type="EMBL" id="JAAIUW010000009">
    <property type="protein sequence ID" value="KAF7816553.1"/>
    <property type="molecule type" value="Genomic_DNA"/>
</dbReference>
<keyword evidence="6 10" id="KW-0630">Potassium</keyword>
<evidence type="ECO:0000256" key="10">
    <source>
        <dbReference type="RuleBase" id="RU321113"/>
    </source>
</evidence>
<proteinExistence type="inferred from homology"/>
<feature type="transmembrane region" description="Helical" evidence="10">
    <location>
        <begin position="418"/>
        <end position="437"/>
    </location>
</feature>
<dbReference type="Proteomes" id="UP000634136">
    <property type="component" value="Unassembled WGS sequence"/>
</dbReference>
<keyword evidence="14" id="KW-1185">Reference proteome</keyword>
<keyword evidence="3" id="KW-0813">Transport</keyword>
<keyword evidence="7 10" id="KW-1133">Transmembrane helix</keyword>
<feature type="transmembrane region" description="Helical" evidence="10">
    <location>
        <begin position="336"/>
        <end position="361"/>
    </location>
</feature>
<keyword evidence="9 10" id="KW-0472">Membrane</keyword>
<comment type="subcellular location">
    <subcellularLocation>
        <location evidence="1">Cell membrane</location>
        <topology evidence="1">Multi-pass membrane protein</topology>
    </subcellularLocation>
    <subcellularLocation>
        <location evidence="10">Membrane</location>
        <topology evidence="10">Multi-pass membrane protein</topology>
    </subcellularLocation>
</comment>
<keyword evidence="8 10" id="KW-0406">Ion transport</keyword>
<feature type="transmembrane region" description="Helical" evidence="10">
    <location>
        <begin position="260"/>
        <end position="280"/>
    </location>
</feature>
<dbReference type="InterPro" id="IPR003855">
    <property type="entry name" value="K+_transporter"/>
</dbReference>
<feature type="transmembrane region" description="Helical" evidence="10">
    <location>
        <begin position="147"/>
        <end position="168"/>
    </location>
</feature>
<feature type="transmembrane region" description="Helical" evidence="10">
    <location>
        <begin position="443"/>
        <end position="461"/>
    </location>
</feature>
<evidence type="ECO:0000256" key="2">
    <source>
        <dbReference type="ARBA" id="ARBA00008440"/>
    </source>
</evidence>
<evidence type="ECO:0000259" key="12">
    <source>
        <dbReference type="Pfam" id="PF22776"/>
    </source>
</evidence>
<reference evidence="13" key="1">
    <citation type="submission" date="2020-09" db="EMBL/GenBank/DDBJ databases">
        <title>Genome-Enabled Discovery of Anthraquinone Biosynthesis in Senna tora.</title>
        <authorList>
            <person name="Kang S.-H."/>
            <person name="Pandey R.P."/>
            <person name="Lee C.-M."/>
            <person name="Sim J.-S."/>
            <person name="Jeong J.-T."/>
            <person name="Choi B.-S."/>
            <person name="Jung M."/>
            <person name="Ginzburg D."/>
            <person name="Zhao K."/>
            <person name="Won S.Y."/>
            <person name="Oh T.-J."/>
            <person name="Yu Y."/>
            <person name="Kim N.-H."/>
            <person name="Lee O.R."/>
            <person name="Lee T.-H."/>
            <person name="Bashyal P."/>
            <person name="Kim T.-S."/>
            <person name="Lee W.-H."/>
            <person name="Kawkins C."/>
            <person name="Kim C.-K."/>
            <person name="Kim J.S."/>
            <person name="Ahn B.O."/>
            <person name="Rhee S.Y."/>
            <person name="Sohng J.K."/>
        </authorList>
    </citation>
    <scope>NUCLEOTIDE SEQUENCE</scope>
    <source>
        <tissue evidence="13">Leaf</tissue>
    </source>
</reference>